<keyword evidence="2" id="KW-1185">Reference proteome</keyword>
<evidence type="ECO:0000313" key="1">
    <source>
        <dbReference type="EMBL" id="CAG8847358.1"/>
    </source>
</evidence>
<comment type="caution">
    <text evidence="1">The sequence shown here is derived from an EMBL/GenBank/DDBJ whole genome shotgun (WGS) entry which is preliminary data.</text>
</comment>
<reference evidence="1" key="1">
    <citation type="submission" date="2021-06" db="EMBL/GenBank/DDBJ databases">
        <authorList>
            <person name="Kallberg Y."/>
            <person name="Tangrot J."/>
            <person name="Rosling A."/>
        </authorList>
    </citation>
    <scope>NUCLEOTIDE SEQUENCE</scope>
    <source>
        <strain evidence="1">MA461A</strain>
    </source>
</reference>
<dbReference type="EMBL" id="CAJVQC010155546">
    <property type="protein sequence ID" value="CAG8847358.1"/>
    <property type="molecule type" value="Genomic_DNA"/>
</dbReference>
<dbReference type="Proteomes" id="UP000789920">
    <property type="component" value="Unassembled WGS sequence"/>
</dbReference>
<feature type="non-terminal residue" evidence="1">
    <location>
        <position position="1"/>
    </location>
</feature>
<name>A0ACA9SS54_9GLOM</name>
<evidence type="ECO:0000313" key="2">
    <source>
        <dbReference type="Proteomes" id="UP000789920"/>
    </source>
</evidence>
<feature type="non-terminal residue" evidence="1">
    <location>
        <position position="44"/>
    </location>
</feature>
<protein>
    <submittedName>
        <fullName evidence="1">32791_t:CDS:1</fullName>
    </submittedName>
</protein>
<gene>
    <name evidence="1" type="ORF">RPERSI_LOCUS34597</name>
</gene>
<proteinExistence type="predicted"/>
<accession>A0ACA9SS54</accession>
<organism evidence="1 2">
    <name type="scientific">Racocetra persica</name>
    <dbReference type="NCBI Taxonomy" id="160502"/>
    <lineage>
        <taxon>Eukaryota</taxon>
        <taxon>Fungi</taxon>
        <taxon>Fungi incertae sedis</taxon>
        <taxon>Mucoromycota</taxon>
        <taxon>Glomeromycotina</taxon>
        <taxon>Glomeromycetes</taxon>
        <taxon>Diversisporales</taxon>
        <taxon>Gigasporaceae</taxon>
        <taxon>Racocetra</taxon>
    </lineage>
</organism>
<sequence>PTFHKIVGLNDKITIAEYKEGRPKKEPGETLPTSNSQSPEPNNK</sequence>